<proteinExistence type="predicted"/>
<feature type="region of interest" description="Disordered" evidence="1">
    <location>
        <begin position="22"/>
        <end position="41"/>
    </location>
</feature>
<reference evidence="2" key="1">
    <citation type="submission" date="2014-09" db="EMBL/GenBank/DDBJ databases">
        <authorList>
            <person name="Magalhaes I.L.F."/>
            <person name="Oliveira U."/>
            <person name="Santos F.R."/>
            <person name="Vidigal T.H.D.A."/>
            <person name="Brescovit A.D."/>
            <person name="Santos A.J."/>
        </authorList>
    </citation>
    <scope>NUCLEOTIDE SEQUENCE</scope>
    <source>
        <tissue evidence="2">Shoot tissue taken approximately 20 cm above the soil surface</tissue>
    </source>
</reference>
<name>A0A0A9DHQ3_ARUDO</name>
<sequence>MSVWRGIRSIVFVASVGKESETRAFSKAGSPQRSFRPSWSH</sequence>
<evidence type="ECO:0000313" key="2">
    <source>
        <dbReference type="EMBL" id="JAD86208.1"/>
    </source>
</evidence>
<evidence type="ECO:0000256" key="1">
    <source>
        <dbReference type="SAM" id="MobiDB-lite"/>
    </source>
</evidence>
<accession>A0A0A9DHQ3</accession>
<organism evidence="2">
    <name type="scientific">Arundo donax</name>
    <name type="common">Giant reed</name>
    <name type="synonym">Donax arundinaceus</name>
    <dbReference type="NCBI Taxonomy" id="35708"/>
    <lineage>
        <taxon>Eukaryota</taxon>
        <taxon>Viridiplantae</taxon>
        <taxon>Streptophyta</taxon>
        <taxon>Embryophyta</taxon>
        <taxon>Tracheophyta</taxon>
        <taxon>Spermatophyta</taxon>
        <taxon>Magnoliopsida</taxon>
        <taxon>Liliopsida</taxon>
        <taxon>Poales</taxon>
        <taxon>Poaceae</taxon>
        <taxon>PACMAD clade</taxon>
        <taxon>Arundinoideae</taxon>
        <taxon>Arundineae</taxon>
        <taxon>Arundo</taxon>
    </lineage>
</organism>
<reference evidence="2" key="2">
    <citation type="journal article" date="2015" name="Data Brief">
        <title>Shoot transcriptome of the giant reed, Arundo donax.</title>
        <authorList>
            <person name="Barrero R.A."/>
            <person name="Guerrero F.D."/>
            <person name="Moolhuijzen P."/>
            <person name="Goolsby J.A."/>
            <person name="Tidwell J."/>
            <person name="Bellgard S.E."/>
            <person name="Bellgard M.I."/>
        </authorList>
    </citation>
    <scope>NUCLEOTIDE SEQUENCE</scope>
    <source>
        <tissue evidence="2">Shoot tissue taken approximately 20 cm above the soil surface</tissue>
    </source>
</reference>
<dbReference type="EMBL" id="GBRH01211687">
    <property type="protein sequence ID" value="JAD86208.1"/>
    <property type="molecule type" value="Transcribed_RNA"/>
</dbReference>
<feature type="compositionally biased region" description="Polar residues" evidence="1">
    <location>
        <begin position="29"/>
        <end position="41"/>
    </location>
</feature>
<dbReference type="AlphaFoldDB" id="A0A0A9DHQ3"/>
<protein>
    <submittedName>
        <fullName evidence="2">Uncharacterized protein</fullName>
    </submittedName>
</protein>